<dbReference type="RefSeq" id="WP_167458018.1">
    <property type="nucleotide sequence ID" value="NZ_CP126169.1"/>
</dbReference>
<dbReference type="Proteomes" id="UP000734343">
    <property type="component" value="Unassembled WGS sequence"/>
</dbReference>
<keyword evidence="2" id="KW-1185">Reference proteome</keyword>
<organism evidence="1 2">
    <name type="scientific">Rahnella bonaserana</name>
    <dbReference type="NCBI Taxonomy" id="2816248"/>
    <lineage>
        <taxon>Bacteria</taxon>
        <taxon>Pseudomonadati</taxon>
        <taxon>Pseudomonadota</taxon>
        <taxon>Gammaproteobacteria</taxon>
        <taxon>Enterobacterales</taxon>
        <taxon>Yersiniaceae</taxon>
        <taxon>Rahnella</taxon>
    </lineage>
</organism>
<dbReference type="EMBL" id="JAFMOW010000065">
    <property type="protein sequence ID" value="MBU9856984.1"/>
    <property type="molecule type" value="Genomic_DNA"/>
</dbReference>
<proteinExistence type="predicted"/>
<comment type="caution">
    <text evidence="1">The sequence shown here is derived from an EMBL/GenBank/DDBJ whole genome shotgun (WGS) entry which is preliminary data.</text>
</comment>
<name>A0ABS6LY24_9GAMM</name>
<evidence type="ECO:0000313" key="1">
    <source>
        <dbReference type="EMBL" id="MBU9856984.1"/>
    </source>
</evidence>
<reference evidence="1 2" key="1">
    <citation type="submission" date="2021-03" db="EMBL/GenBank/DDBJ databases">
        <title>Five novel Rahnella species.</title>
        <authorList>
            <person name="Brady C."/>
            <person name="Asselin J."/>
            <person name="Beer S."/>
            <person name="Bruberg M.B."/>
            <person name="Crampton B."/>
            <person name="Venter S."/>
            <person name="Arnold D."/>
            <person name="Denman S."/>
        </authorList>
    </citation>
    <scope>NUCLEOTIDE SEQUENCE [LARGE SCALE GENOMIC DNA]</scope>
    <source>
        <strain evidence="1 2">H11b</strain>
    </source>
</reference>
<gene>
    <name evidence="1" type="ORF">J1778_17065</name>
</gene>
<protein>
    <submittedName>
        <fullName evidence="1">Uncharacterized protein</fullName>
    </submittedName>
</protein>
<evidence type="ECO:0000313" key="2">
    <source>
        <dbReference type="Proteomes" id="UP000734343"/>
    </source>
</evidence>
<accession>A0ABS6LY24</accession>
<sequence length="54" mass="5700">MADISIGQSKRNFILLVIASVPAFAGTAPARTGYQSAAGLGNNHSLLYYFILAQ</sequence>